<evidence type="ECO:0000256" key="8">
    <source>
        <dbReference type="ARBA" id="ARBA00023288"/>
    </source>
</evidence>
<evidence type="ECO:0000313" key="10">
    <source>
        <dbReference type="Proteomes" id="UP000291121"/>
    </source>
</evidence>
<organism evidence="9 10">
    <name type="scientific">Pseudomonas arsenicoxydans</name>
    <dbReference type="NCBI Taxonomy" id="702115"/>
    <lineage>
        <taxon>Bacteria</taxon>
        <taxon>Pseudomonadati</taxon>
        <taxon>Pseudomonadota</taxon>
        <taxon>Gammaproteobacteria</taxon>
        <taxon>Pseudomonadales</taxon>
        <taxon>Pseudomonadaceae</taxon>
        <taxon>Pseudomonas</taxon>
    </lineage>
</organism>
<reference evidence="9 10" key="1">
    <citation type="submission" date="2017-11" db="EMBL/GenBank/DDBJ databases">
        <title>Genome sequence of Pseudomonas arsenicoxydans ACM1.</title>
        <authorList>
            <person name="Nascimento F.X."/>
        </authorList>
    </citation>
    <scope>NUCLEOTIDE SEQUENCE [LARGE SCALE GENOMIC DNA]</scope>
    <source>
        <strain evidence="9 10">ACM1</strain>
    </source>
</reference>
<evidence type="ECO:0008006" key="11">
    <source>
        <dbReference type="Google" id="ProtNLM"/>
    </source>
</evidence>
<keyword evidence="3" id="KW-1134">Transmembrane beta strand</keyword>
<dbReference type="InterPro" id="IPR003423">
    <property type="entry name" value="OMP_efflux"/>
</dbReference>
<evidence type="ECO:0000256" key="7">
    <source>
        <dbReference type="ARBA" id="ARBA00023237"/>
    </source>
</evidence>
<proteinExistence type="inferred from homology"/>
<gene>
    <name evidence="9" type="ORF">CUN61_08495</name>
</gene>
<dbReference type="GO" id="GO:0009279">
    <property type="term" value="C:cell outer membrane"/>
    <property type="evidence" value="ECO:0007669"/>
    <property type="project" value="UniProtKB-SubCell"/>
</dbReference>
<dbReference type="EMBL" id="CP024767">
    <property type="protein sequence ID" value="QAY84022.1"/>
    <property type="molecule type" value="Genomic_DNA"/>
</dbReference>
<keyword evidence="7" id="KW-0998">Cell outer membrane</keyword>
<dbReference type="Gene3D" id="1.20.1600.10">
    <property type="entry name" value="Outer membrane efflux proteins (OEP)"/>
    <property type="match status" value="1"/>
</dbReference>
<keyword evidence="8" id="KW-0449">Lipoprotein</keyword>
<protein>
    <recommendedName>
        <fullName evidence="11">RND transporter</fullName>
    </recommendedName>
</protein>
<evidence type="ECO:0000256" key="1">
    <source>
        <dbReference type="ARBA" id="ARBA00004459"/>
    </source>
</evidence>
<dbReference type="PANTHER" id="PTHR30203:SF32">
    <property type="entry name" value="CATION EFFLUX SYSTEM PROTEIN CUSC"/>
    <property type="match status" value="1"/>
</dbReference>
<dbReference type="InterPro" id="IPR010131">
    <property type="entry name" value="MdtP/NodT-like"/>
</dbReference>
<dbReference type="Proteomes" id="UP000291121">
    <property type="component" value="Chromosome"/>
</dbReference>
<keyword evidence="10" id="KW-1185">Reference proteome</keyword>
<evidence type="ECO:0000256" key="6">
    <source>
        <dbReference type="ARBA" id="ARBA00023139"/>
    </source>
</evidence>
<dbReference type="Pfam" id="PF02321">
    <property type="entry name" value="OEP"/>
    <property type="match status" value="1"/>
</dbReference>
<keyword evidence="4" id="KW-0812">Transmembrane</keyword>
<comment type="similarity">
    <text evidence="2">Belongs to the outer membrane factor (OMF) (TC 1.B.17) family.</text>
</comment>
<evidence type="ECO:0000313" key="9">
    <source>
        <dbReference type="EMBL" id="QAY84022.1"/>
    </source>
</evidence>
<evidence type="ECO:0000256" key="4">
    <source>
        <dbReference type="ARBA" id="ARBA00022692"/>
    </source>
</evidence>
<sequence>MKHARLNWVLLLSLINFGGCSLIPEYNRPEAPIESAWDKPVNAAVTGADRVTWQAFFHDESLRVLIAQALEDNRDLRVAALNIEKAQAQFRISKADLFPSINASGSGTAQRLPGDVAPTGTTGTTHQYSSGVGFTAYELDFFGRVHSLDQQAQERYFATFEVQRSVKLALIAQVAGAYYQLQADQQLLAIARQTSAQAKCSTGSIGRNIQIYPPDYNL</sequence>
<evidence type="ECO:0000256" key="3">
    <source>
        <dbReference type="ARBA" id="ARBA00022452"/>
    </source>
</evidence>
<accession>A0A4P6G3R3</accession>
<comment type="subcellular location">
    <subcellularLocation>
        <location evidence="1">Cell outer membrane</location>
        <topology evidence="1">Lipid-anchor</topology>
    </subcellularLocation>
</comment>
<dbReference type="Gene3D" id="2.20.200.10">
    <property type="entry name" value="Outer membrane efflux proteins (OEP)"/>
    <property type="match status" value="1"/>
</dbReference>
<keyword evidence="5" id="KW-0472">Membrane</keyword>
<keyword evidence="6" id="KW-0564">Palmitate</keyword>
<dbReference type="SUPFAM" id="SSF56954">
    <property type="entry name" value="Outer membrane efflux proteins (OEP)"/>
    <property type="match status" value="1"/>
</dbReference>
<dbReference type="AlphaFoldDB" id="A0A4P6G3R3"/>
<dbReference type="PANTHER" id="PTHR30203">
    <property type="entry name" value="OUTER MEMBRANE CATION EFFLUX PROTEIN"/>
    <property type="match status" value="1"/>
</dbReference>
<evidence type="ECO:0000256" key="2">
    <source>
        <dbReference type="ARBA" id="ARBA00007613"/>
    </source>
</evidence>
<evidence type="ECO:0000256" key="5">
    <source>
        <dbReference type="ARBA" id="ARBA00023136"/>
    </source>
</evidence>
<name>A0A4P6G3R3_9PSED</name>
<dbReference type="GO" id="GO:0015562">
    <property type="term" value="F:efflux transmembrane transporter activity"/>
    <property type="evidence" value="ECO:0007669"/>
    <property type="project" value="InterPro"/>
</dbReference>